<gene>
    <name evidence="3" type="ORF">CO007_03850</name>
</gene>
<name>A0A2M8GM13_9BACT</name>
<evidence type="ECO:0000313" key="3">
    <source>
        <dbReference type="EMBL" id="PJC81592.1"/>
    </source>
</evidence>
<evidence type="ECO:0000256" key="1">
    <source>
        <dbReference type="SAM" id="MobiDB-lite"/>
    </source>
</evidence>
<comment type="caution">
    <text evidence="3">The sequence shown here is derived from an EMBL/GenBank/DDBJ whole genome shotgun (WGS) entry which is preliminary data.</text>
</comment>
<feature type="region of interest" description="Disordered" evidence="1">
    <location>
        <begin position="279"/>
        <end position="304"/>
    </location>
</feature>
<accession>A0A2M8GM13</accession>
<evidence type="ECO:0000313" key="4">
    <source>
        <dbReference type="Proteomes" id="UP000229370"/>
    </source>
</evidence>
<feature type="compositionally biased region" description="Low complexity" evidence="1">
    <location>
        <begin position="151"/>
        <end position="161"/>
    </location>
</feature>
<dbReference type="Proteomes" id="UP000229370">
    <property type="component" value="Unassembled WGS sequence"/>
</dbReference>
<reference evidence="4" key="1">
    <citation type="submission" date="2017-09" db="EMBL/GenBank/DDBJ databases">
        <title>Depth-based differentiation of microbial function through sediment-hosted aquifers and enrichment of novel symbionts in the deep terrestrial subsurface.</title>
        <authorList>
            <person name="Probst A.J."/>
            <person name="Ladd B."/>
            <person name="Jarett J.K."/>
            <person name="Geller-Mcgrath D.E."/>
            <person name="Sieber C.M.K."/>
            <person name="Emerson J.B."/>
            <person name="Anantharaman K."/>
            <person name="Thomas B.C."/>
            <person name="Malmstrom R."/>
            <person name="Stieglmeier M."/>
            <person name="Klingl A."/>
            <person name="Woyke T."/>
            <person name="Ryan C.M."/>
            <person name="Banfield J.F."/>
        </authorList>
    </citation>
    <scope>NUCLEOTIDE SEQUENCE [LARGE SCALE GENOMIC DNA]</scope>
</reference>
<keyword evidence="2" id="KW-0812">Transmembrane</keyword>
<sequence>MLKPKSKKGEIGTIVMMALLVIVSLISFGSPNFLSKKQTISTKAATTCVIGGKCGSGKQWNCTTDNGCDPTGSCKIQDLEFACCVLNYKACSDGITNKYRWYGCTGQPCQNQTISQSNGPGYLVGCQSGVGPGNPDSCQIQLPTPTPTPSTPNTDNPASSSETCDDYGSANVCSGNCDTYCKAGKISNSKKWCCSGGQTTNTPTPTRTPTPTIVNTPLPTSSGKICAIFTLDYKCYGIGKIFHPSQIVSVCPKNSSCWGIDTSSCDQTFEEVQKYFCSDQPPTPTGPTVTTNPNSPSKTPTPTT</sequence>
<protein>
    <submittedName>
        <fullName evidence="3">Uncharacterized protein</fullName>
    </submittedName>
</protein>
<feature type="transmembrane region" description="Helical" evidence="2">
    <location>
        <begin position="12"/>
        <end position="34"/>
    </location>
</feature>
<evidence type="ECO:0000256" key="2">
    <source>
        <dbReference type="SAM" id="Phobius"/>
    </source>
</evidence>
<proteinExistence type="predicted"/>
<feature type="region of interest" description="Disordered" evidence="1">
    <location>
        <begin position="137"/>
        <end position="162"/>
    </location>
</feature>
<organism evidence="3 4">
    <name type="scientific">Candidatus Roizmanbacteria bacterium CG_4_8_14_3_um_filter_36_10</name>
    <dbReference type="NCBI Taxonomy" id="1974834"/>
    <lineage>
        <taxon>Bacteria</taxon>
        <taxon>Candidatus Roizmaniibacteriota</taxon>
    </lineage>
</organism>
<dbReference type="AlphaFoldDB" id="A0A2M8GM13"/>
<feature type="compositionally biased region" description="Low complexity" evidence="1">
    <location>
        <begin position="286"/>
        <end position="304"/>
    </location>
</feature>
<keyword evidence="2" id="KW-0472">Membrane</keyword>
<feature type="non-terminal residue" evidence="3">
    <location>
        <position position="304"/>
    </location>
</feature>
<keyword evidence="2" id="KW-1133">Transmembrane helix</keyword>
<dbReference type="EMBL" id="PFQK01000063">
    <property type="protein sequence ID" value="PJC81592.1"/>
    <property type="molecule type" value="Genomic_DNA"/>
</dbReference>